<feature type="transmembrane region" description="Helical" evidence="7">
    <location>
        <begin position="162"/>
        <end position="190"/>
    </location>
</feature>
<feature type="transmembrane region" description="Helical" evidence="7">
    <location>
        <begin position="12"/>
        <end position="34"/>
    </location>
</feature>
<gene>
    <name evidence="9" type="ORF">UFOPK4049_00273</name>
</gene>
<accession>A0A6J7NZB9</accession>
<keyword evidence="5 7" id="KW-1133">Transmembrane helix</keyword>
<dbReference type="InterPro" id="IPR000515">
    <property type="entry name" value="MetI-like"/>
</dbReference>
<comment type="subcellular location">
    <subcellularLocation>
        <location evidence="1">Cell membrane</location>
        <topology evidence="1">Multi-pass membrane protein</topology>
    </subcellularLocation>
</comment>
<feature type="transmembrane region" description="Helical" evidence="7">
    <location>
        <begin position="117"/>
        <end position="142"/>
    </location>
</feature>
<sequence>MLSLWLRNSVITTLAALFIGVSASVLAGFVLTLVNRSVKRVVLFLTLVLMILPWAAMALPIYVLMDKLHLTDSLLEIVLVGSFYPFGTFLAFLYFSTVMPTDLIDMARIDGLGDFRIFLKLGLPLSRSLWGIMIFFSFLNLWNSYQVPRILLNSPENFTLPVGLHLIFGNGNALIGLFMVIPSLIIFAFAQRAIERGIFSGAVKA</sequence>
<dbReference type="SUPFAM" id="SSF161098">
    <property type="entry name" value="MetI-like"/>
    <property type="match status" value="1"/>
</dbReference>
<feature type="domain" description="ABC transmembrane type-1" evidence="8">
    <location>
        <begin position="6"/>
        <end position="190"/>
    </location>
</feature>
<dbReference type="Pfam" id="PF00528">
    <property type="entry name" value="BPD_transp_1"/>
    <property type="match status" value="1"/>
</dbReference>
<dbReference type="PANTHER" id="PTHR43744">
    <property type="entry name" value="ABC TRANSPORTER PERMEASE PROTEIN MG189-RELATED-RELATED"/>
    <property type="match status" value="1"/>
</dbReference>
<dbReference type="PANTHER" id="PTHR43744:SF8">
    <property type="entry name" value="SN-GLYCEROL-3-PHOSPHATE TRANSPORT SYSTEM PERMEASE PROTEIN UGPE"/>
    <property type="match status" value="1"/>
</dbReference>
<evidence type="ECO:0000256" key="4">
    <source>
        <dbReference type="ARBA" id="ARBA00022692"/>
    </source>
</evidence>
<keyword evidence="2" id="KW-0813">Transport</keyword>
<dbReference type="AlphaFoldDB" id="A0A6J7NZB9"/>
<evidence type="ECO:0000256" key="2">
    <source>
        <dbReference type="ARBA" id="ARBA00022448"/>
    </source>
</evidence>
<dbReference type="EMBL" id="CAFBPB010000022">
    <property type="protein sequence ID" value="CAB4998361.1"/>
    <property type="molecule type" value="Genomic_DNA"/>
</dbReference>
<evidence type="ECO:0000256" key="5">
    <source>
        <dbReference type="ARBA" id="ARBA00022989"/>
    </source>
</evidence>
<dbReference type="GO" id="GO:0005886">
    <property type="term" value="C:plasma membrane"/>
    <property type="evidence" value="ECO:0007669"/>
    <property type="project" value="UniProtKB-SubCell"/>
</dbReference>
<proteinExistence type="predicted"/>
<evidence type="ECO:0000259" key="8">
    <source>
        <dbReference type="PROSITE" id="PS50928"/>
    </source>
</evidence>
<dbReference type="Gene3D" id="1.10.3720.10">
    <property type="entry name" value="MetI-like"/>
    <property type="match status" value="1"/>
</dbReference>
<reference evidence="9" key="1">
    <citation type="submission" date="2020-05" db="EMBL/GenBank/DDBJ databases">
        <authorList>
            <person name="Chiriac C."/>
            <person name="Salcher M."/>
            <person name="Ghai R."/>
            <person name="Kavagutti S V."/>
        </authorList>
    </citation>
    <scope>NUCLEOTIDE SEQUENCE</scope>
</reference>
<dbReference type="CDD" id="cd06261">
    <property type="entry name" value="TM_PBP2"/>
    <property type="match status" value="1"/>
</dbReference>
<dbReference type="PROSITE" id="PS50928">
    <property type="entry name" value="ABC_TM1"/>
    <property type="match status" value="1"/>
</dbReference>
<feature type="transmembrane region" description="Helical" evidence="7">
    <location>
        <begin position="77"/>
        <end position="96"/>
    </location>
</feature>
<organism evidence="9">
    <name type="scientific">freshwater metagenome</name>
    <dbReference type="NCBI Taxonomy" id="449393"/>
    <lineage>
        <taxon>unclassified sequences</taxon>
        <taxon>metagenomes</taxon>
        <taxon>ecological metagenomes</taxon>
    </lineage>
</organism>
<evidence type="ECO:0000256" key="6">
    <source>
        <dbReference type="ARBA" id="ARBA00023136"/>
    </source>
</evidence>
<keyword evidence="6 7" id="KW-0472">Membrane</keyword>
<evidence type="ECO:0000256" key="1">
    <source>
        <dbReference type="ARBA" id="ARBA00004651"/>
    </source>
</evidence>
<evidence type="ECO:0000256" key="7">
    <source>
        <dbReference type="SAM" id="Phobius"/>
    </source>
</evidence>
<name>A0A6J7NZB9_9ZZZZ</name>
<protein>
    <submittedName>
        <fullName evidence="9">Unannotated protein</fullName>
    </submittedName>
</protein>
<keyword evidence="3" id="KW-1003">Cell membrane</keyword>
<evidence type="ECO:0000256" key="3">
    <source>
        <dbReference type="ARBA" id="ARBA00022475"/>
    </source>
</evidence>
<dbReference type="GO" id="GO:0055085">
    <property type="term" value="P:transmembrane transport"/>
    <property type="evidence" value="ECO:0007669"/>
    <property type="project" value="InterPro"/>
</dbReference>
<dbReference type="InterPro" id="IPR035906">
    <property type="entry name" value="MetI-like_sf"/>
</dbReference>
<feature type="transmembrane region" description="Helical" evidence="7">
    <location>
        <begin position="41"/>
        <end position="65"/>
    </location>
</feature>
<evidence type="ECO:0000313" key="9">
    <source>
        <dbReference type="EMBL" id="CAB4998361.1"/>
    </source>
</evidence>
<keyword evidence="4 7" id="KW-0812">Transmembrane</keyword>